<sequence>MQLMQRILVLTILLVPVFTSNPCCLEGQVLLVKKDGCWNPLTNVTVPSKLTCKVPVKFLKNFYINDAQQLKLHLGGESDETFESDAYCTGNLTTIRDVTLNKTKPAVIVCADEEDDIIDDRILGYTMILSIIFLTATAVIYALLPELRDVQGKSIINFCISLAIGLGILVIMKLMAYSNMDLCATRGFLAYFFTTAAFFWSNAISIQVLLNTRRPATLDYSWHEFKWYALYAWGAPAVLTICMAIVNYHPGSHPKPGIGLNHCWFFNKQQQWYYMYSVLSILLAANICIFIYTSLLIWRLSFSSSHIKAVKYKFVMTVRLIVLMGLPWVFEMIGSLAKEHIIWSILDVFNTLQGILIFLLLVVFRKRVIKMMYKHGWLNCISGFVEKHLAIEDDEENVVQHTDVPMNDRTII</sequence>
<dbReference type="EMBL" id="LR824023">
    <property type="protein sequence ID" value="CAD0203888.1"/>
    <property type="molecule type" value="Genomic_DNA"/>
</dbReference>
<feature type="chain" id="PRO_5040278002" description="G-protein coupled receptors family 2 profile 2 domain-containing protein" evidence="6">
    <location>
        <begin position="20"/>
        <end position="412"/>
    </location>
</feature>
<evidence type="ECO:0000256" key="2">
    <source>
        <dbReference type="ARBA" id="ARBA00022692"/>
    </source>
</evidence>
<dbReference type="PANTHER" id="PTHR46953:SF1">
    <property type="entry name" value="G-PROTEIN COUPLED RECEPTOR MTH-LIKE 1-RELATED"/>
    <property type="match status" value="1"/>
</dbReference>
<feature type="transmembrane region" description="Helical" evidence="5">
    <location>
        <begin position="310"/>
        <end position="329"/>
    </location>
</feature>
<dbReference type="InterPro" id="IPR000832">
    <property type="entry name" value="GPCR_2_secretin-like"/>
</dbReference>
<evidence type="ECO:0000256" key="6">
    <source>
        <dbReference type="SAM" id="SignalP"/>
    </source>
</evidence>
<dbReference type="Pfam" id="PF00002">
    <property type="entry name" value="7tm_2"/>
    <property type="match status" value="1"/>
</dbReference>
<evidence type="ECO:0000256" key="4">
    <source>
        <dbReference type="ARBA" id="ARBA00023136"/>
    </source>
</evidence>
<dbReference type="GO" id="GO:0004930">
    <property type="term" value="F:G protein-coupled receptor activity"/>
    <property type="evidence" value="ECO:0007669"/>
    <property type="project" value="InterPro"/>
</dbReference>
<dbReference type="CDD" id="cd15039">
    <property type="entry name" value="7tmB3_Methuselah-like"/>
    <property type="match status" value="1"/>
</dbReference>
<feature type="transmembrane region" description="Helical" evidence="5">
    <location>
        <begin position="274"/>
        <end position="298"/>
    </location>
</feature>
<proteinExistence type="predicted"/>
<evidence type="ECO:0000313" key="9">
    <source>
        <dbReference type="Proteomes" id="UP001154114"/>
    </source>
</evidence>
<evidence type="ECO:0000259" key="7">
    <source>
        <dbReference type="PROSITE" id="PS50261"/>
    </source>
</evidence>
<keyword evidence="9" id="KW-1185">Reference proteome</keyword>
<evidence type="ECO:0000313" key="8">
    <source>
        <dbReference type="EMBL" id="CAD0203888.1"/>
    </source>
</evidence>
<dbReference type="PANTHER" id="PTHR46953">
    <property type="entry name" value="G-PROTEIN COUPLED RECEPTOR MTH-LIKE 1-RELATED"/>
    <property type="match status" value="1"/>
</dbReference>
<dbReference type="OrthoDB" id="6134459at2759"/>
<gene>
    <name evidence="8" type="ORF">CINC_LOCUS6199</name>
</gene>
<reference evidence="8" key="1">
    <citation type="submission" date="2021-12" db="EMBL/GenBank/DDBJ databases">
        <authorList>
            <person name="King R."/>
        </authorList>
    </citation>
    <scope>NUCLEOTIDE SEQUENCE</scope>
</reference>
<keyword evidence="2 5" id="KW-0812">Transmembrane</keyword>
<dbReference type="InterPro" id="IPR052808">
    <property type="entry name" value="GPCR_Mth-like"/>
</dbReference>
<dbReference type="Proteomes" id="UP001154114">
    <property type="component" value="Chromosome 20"/>
</dbReference>
<feature type="transmembrane region" description="Helical" evidence="5">
    <location>
        <begin position="188"/>
        <end position="210"/>
    </location>
</feature>
<accession>A0A9N8Q154</accession>
<feature type="signal peptide" evidence="6">
    <location>
        <begin position="1"/>
        <end position="19"/>
    </location>
</feature>
<protein>
    <recommendedName>
        <fullName evidence="7">G-protein coupled receptors family 2 profile 2 domain-containing protein</fullName>
    </recommendedName>
</protein>
<comment type="subcellular location">
    <subcellularLocation>
        <location evidence="1">Membrane</location>
        <topology evidence="1">Multi-pass membrane protein</topology>
    </subcellularLocation>
</comment>
<dbReference type="Gene3D" id="1.20.1070.10">
    <property type="entry name" value="Rhodopsin 7-helix transmembrane proteins"/>
    <property type="match status" value="1"/>
</dbReference>
<dbReference type="PROSITE" id="PS50261">
    <property type="entry name" value="G_PROTEIN_RECEP_F2_4"/>
    <property type="match status" value="1"/>
</dbReference>
<feature type="transmembrane region" description="Helical" evidence="5">
    <location>
        <begin position="155"/>
        <end position="176"/>
    </location>
</feature>
<name>A0A9N8Q154_CHRIL</name>
<keyword evidence="4 5" id="KW-0472">Membrane</keyword>
<dbReference type="GO" id="GO:0007166">
    <property type="term" value="P:cell surface receptor signaling pathway"/>
    <property type="evidence" value="ECO:0007669"/>
    <property type="project" value="InterPro"/>
</dbReference>
<feature type="transmembrane region" description="Helical" evidence="5">
    <location>
        <begin position="122"/>
        <end position="143"/>
    </location>
</feature>
<dbReference type="GO" id="GO:0016020">
    <property type="term" value="C:membrane"/>
    <property type="evidence" value="ECO:0007669"/>
    <property type="project" value="UniProtKB-SubCell"/>
</dbReference>
<keyword evidence="3 5" id="KW-1133">Transmembrane helix</keyword>
<keyword evidence="6" id="KW-0732">Signal</keyword>
<feature type="transmembrane region" description="Helical" evidence="5">
    <location>
        <begin position="230"/>
        <end position="248"/>
    </location>
</feature>
<evidence type="ECO:0000256" key="1">
    <source>
        <dbReference type="ARBA" id="ARBA00004141"/>
    </source>
</evidence>
<dbReference type="AlphaFoldDB" id="A0A9N8Q154"/>
<evidence type="ECO:0000256" key="3">
    <source>
        <dbReference type="ARBA" id="ARBA00022989"/>
    </source>
</evidence>
<organism evidence="8 9">
    <name type="scientific">Chrysodeixis includens</name>
    <name type="common">Soybean looper</name>
    <name type="synonym">Pseudoplusia includens</name>
    <dbReference type="NCBI Taxonomy" id="689277"/>
    <lineage>
        <taxon>Eukaryota</taxon>
        <taxon>Metazoa</taxon>
        <taxon>Ecdysozoa</taxon>
        <taxon>Arthropoda</taxon>
        <taxon>Hexapoda</taxon>
        <taxon>Insecta</taxon>
        <taxon>Pterygota</taxon>
        <taxon>Neoptera</taxon>
        <taxon>Endopterygota</taxon>
        <taxon>Lepidoptera</taxon>
        <taxon>Glossata</taxon>
        <taxon>Ditrysia</taxon>
        <taxon>Noctuoidea</taxon>
        <taxon>Noctuidae</taxon>
        <taxon>Plusiinae</taxon>
        <taxon>Chrysodeixis</taxon>
    </lineage>
</organism>
<feature type="domain" description="G-protein coupled receptors family 2 profile 2" evidence="7">
    <location>
        <begin position="119"/>
        <end position="365"/>
    </location>
</feature>
<feature type="transmembrane region" description="Helical" evidence="5">
    <location>
        <begin position="341"/>
        <end position="364"/>
    </location>
</feature>
<evidence type="ECO:0000256" key="5">
    <source>
        <dbReference type="SAM" id="Phobius"/>
    </source>
</evidence>
<dbReference type="InterPro" id="IPR017981">
    <property type="entry name" value="GPCR_2-like_7TM"/>
</dbReference>